<keyword evidence="7" id="KW-0464">Manganese</keyword>
<dbReference type="PANTHER" id="PTHR47917">
    <property type="match status" value="1"/>
</dbReference>
<sequence length="252" mass="27121">MISHDLWLRPLPDVPLIEPGDDLAEIILASIEKADWDLQNGDVLVMAQKIVSKAENRTVDLATVIPSPRAIELATEVQKDARLVELILSESETVVRRGPGVLIVEHKLGFVMANAGIDRSNVNGEDHALLLPVDPDRSATAIRRAIAARVEIDVGVLIIDSFGRAWRNGTIGTAIGASGVPTLLDLRGRPDLFGRPLETTEVGWADELAAAASLMMGQAGEGRPVILVRGLVETGEGSTADLLRPKQKDLFR</sequence>
<dbReference type="Proteomes" id="UP000243904">
    <property type="component" value="Chromosome I"/>
</dbReference>
<dbReference type="Gene3D" id="3.30.1330.100">
    <property type="entry name" value="CofE-like"/>
    <property type="match status" value="1"/>
</dbReference>
<evidence type="ECO:0000256" key="5">
    <source>
        <dbReference type="ARBA" id="ARBA00022958"/>
    </source>
</evidence>
<evidence type="ECO:0000256" key="2">
    <source>
        <dbReference type="ARBA" id="ARBA00022723"/>
    </source>
</evidence>
<dbReference type="InterPro" id="IPR002847">
    <property type="entry name" value="F420-0_gamma-glut_ligase-dom"/>
</dbReference>
<organism evidence="9 10">
    <name type="scientific">Bradyrhizobium canariense</name>
    <dbReference type="NCBI Taxonomy" id="255045"/>
    <lineage>
        <taxon>Bacteria</taxon>
        <taxon>Pseudomonadati</taxon>
        <taxon>Pseudomonadota</taxon>
        <taxon>Alphaproteobacteria</taxon>
        <taxon>Hyphomicrobiales</taxon>
        <taxon>Nitrobacteraceae</taxon>
        <taxon>Bradyrhizobium</taxon>
    </lineage>
</organism>
<evidence type="ECO:0000256" key="4">
    <source>
        <dbReference type="ARBA" id="ARBA00022842"/>
    </source>
</evidence>
<protein>
    <submittedName>
        <fullName evidence="9">Coenzyme F420-0 gamma-glutamyl ligase</fullName>
    </submittedName>
</protein>
<name>A0A1H2B741_9BRAD</name>
<dbReference type="GO" id="GO:0005525">
    <property type="term" value="F:GTP binding"/>
    <property type="evidence" value="ECO:0007669"/>
    <property type="project" value="UniProtKB-KW"/>
</dbReference>
<evidence type="ECO:0000259" key="8">
    <source>
        <dbReference type="Pfam" id="PF01996"/>
    </source>
</evidence>
<evidence type="ECO:0000256" key="6">
    <source>
        <dbReference type="ARBA" id="ARBA00023134"/>
    </source>
</evidence>
<gene>
    <name evidence="9" type="ORF">SAMN05444158_6850</name>
</gene>
<dbReference type="PANTHER" id="PTHR47917:SF1">
    <property type="entry name" value="COENZYME F420:L-GLUTAMATE LIGASE"/>
    <property type="match status" value="1"/>
</dbReference>
<dbReference type="AlphaFoldDB" id="A0A1H2B741"/>
<dbReference type="InterPro" id="IPR008225">
    <property type="entry name" value="F420-0_g-glutamyl_ligase"/>
</dbReference>
<proteinExistence type="predicted"/>
<reference evidence="10" key="1">
    <citation type="submission" date="2016-10" db="EMBL/GenBank/DDBJ databases">
        <authorList>
            <person name="Varghese N."/>
            <person name="Submissions S."/>
        </authorList>
    </citation>
    <scope>NUCLEOTIDE SEQUENCE [LARGE SCALE GENOMIC DNA]</scope>
    <source>
        <strain evidence="10">GAS369</strain>
    </source>
</reference>
<dbReference type="Gene3D" id="3.90.1660.10">
    <property type="entry name" value="CofE-like domain"/>
    <property type="match status" value="1"/>
</dbReference>
<dbReference type="GO" id="GO:0046872">
    <property type="term" value="F:metal ion binding"/>
    <property type="evidence" value="ECO:0007669"/>
    <property type="project" value="UniProtKB-KW"/>
</dbReference>
<evidence type="ECO:0000313" key="10">
    <source>
        <dbReference type="Proteomes" id="UP000243904"/>
    </source>
</evidence>
<keyword evidence="2" id="KW-0479">Metal-binding</keyword>
<accession>A0A1H2B741</accession>
<dbReference type="RefSeq" id="WP_244548876.1">
    <property type="nucleotide sequence ID" value="NZ_LT629750.1"/>
</dbReference>
<evidence type="ECO:0000256" key="3">
    <source>
        <dbReference type="ARBA" id="ARBA00022741"/>
    </source>
</evidence>
<keyword evidence="4" id="KW-0460">Magnesium</keyword>
<evidence type="ECO:0000313" key="9">
    <source>
        <dbReference type="EMBL" id="SDT53872.1"/>
    </source>
</evidence>
<dbReference type="GO" id="GO:0052618">
    <property type="term" value="F:coenzyme F420-0:L-glutamate ligase activity"/>
    <property type="evidence" value="ECO:0007669"/>
    <property type="project" value="TreeGrafter"/>
</dbReference>
<evidence type="ECO:0000256" key="1">
    <source>
        <dbReference type="ARBA" id="ARBA00022598"/>
    </source>
</evidence>
<keyword evidence="6" id="KW-0342">GTP-binding</keyword>
<keyword evidence="3" id="KW-0547">Nucleotide-binding</keyword>
<dbReference type="EMBL" id="LT629750">
    <property type="protein sequence ID" value="SDT53872.1"/>
    <property type="molecule type" value="Genomic_DNA"/>
</dbReference>
<feature type="domain" description="Coenzyme F420:L-glutamate ligase-like" evidence="8">
    <location>
        <begin position="14"/>
        <end position="230"/>
    </location>
</feature>
<keyword evidence="5" id="KW-0630">Potassium</keyword>
<dbReference type="SUPFAM" id="SSF144010">
    <property type="entry name" value="CofE-like"/>
    <property type="match status" value="1"/>
</dbReference>
<keyword evidence="10" id="KW-1185">Reference proteome</keyword>
<dbReference type="Pfam" id="PF01996">
    <property type="entry name" value="F420_ligase"/>
    <property type="match status" value="1"/>
</dbReference>
<evidence type="ECO:0000256" key="7">
    <source>
        <dbReference type="ARBA" id="ARBA00023211"/>
    </source>
</evidence>
<keyword evidence="1 9" id="KW-0436">Ligase</keyword>
<dbReference type="NCBIfam" id="TIGR01916">
    <property type="entry name" value="F420_cofE"/>
    <property type="match status" value="1"/>
</dbReference>